<proteinExistence type="predicted"/>
<sequence length="54" mass="5852">MWQQLHEMVLAELRAAGQLDQSRPIVDSSHLRRSKGAGTGPSPVDQGRLAANIT</sequence>
<organism evidence="2 3">
    <name type="scientific">Virgisporangium aurantiacum</name>
    <dbReference type="NCBI Taxonomy" id="175570"/>
    <lineage>
        <taxon>Bacteria</taxon>
        <taxon>Bacillati</taxon>
        <taxon>Actinomycetota</taxon>
        <taxon>Actinomycetes</taxon>
        <taxon>Micromonosporales</taxon>
        <taxon>Micromonosporaceae</taxon>
        <taxon>Virgisporangium</taxon>
    </lineage>
</organism>
<name>A0A8J3Z229_9ACTN</name>
<dbReference type="Proteomes" id="UP000612585">
    <property type="component" value="Unassembled WGS sequence"/>
</dbReference>
<evidence type="ECO:0000313" key="2">
    <source>
        <dbReference type="EMBL" id="GIJ56164.1"/>
    </source>
</evidence>
<comment type="caution">
    <text evidence="2">The sequence shown here is derived from an EMBL/GenBank/DDBJ whole genome shotgun (WGS) entry which is preliminary data.</text>
</comment>
<feature type="region of interest" description="Disordered" evidence="1">
    <location>
        <begin position="19"/>
        <end position="54"/>
    </location>
</feature>
<evidence type="ECO:0008006" key="4">
    <source>
        <dbReference type="Google" id="ProtNLM"/>
    </source>
</evidence>
<accession>A0A8J3Z229</accession>
<dbReference type="AlphaFoldDB" id="A0A8J3Z229"/>
<dbReference type="EMBL" id="BOPG01000023">
    <property type="protein sequence ID" value="GIJ56164.1"/>
    <property type="molecule type" value="Genomic_DNA"/>
</dbReference>
<keyword evidence="3" id="KW-1185">Reference proteome</keyword>
<evidence type="ECO:0000313" key="3">
    <source>
        <dbReference type="Proteomes" id="UP000612585"/>
    </source>
</evidence>
<protein>
    <recommendedName>
        <fullName evidence="4">Transposase</fullName>
    </recommendedName>
</protein>
<gene>
    <name evidence="2" type="ORF">Vau01_036800</name>
</gene>
<reference evidence="2" key="1">
    <citation type="submission" date="2021-01" db="EMBL/GenBank/DDBJ databases">
        <title>Whole genome shotgun sequence of Virgisporangium aurantiacum NBRC 16421.</title>
        <authorList>
            <person name="Komaki H."/>
            <person name="Tamura T."/>
        </authorList>
    </citation>
    <scope>NUCLEOTIDE SEQUENCE</scope>
    <source>
        <strain evidence="2">NBRC 16421</strain>
    </source>
</reference>
<evidence type="ECO:0000256" key="1">
    <source>
        <dbReference type="SAM" id="MobiDB-lite"/>
    </source>
</evidence>